<feature type="compositionally biased region" description="Low complexity" evidence="1">
    <location>
        <begin position="107"/>
        <end position="116"/>
    </location>
</feature>
<reference evidence="2" key="1">
    <citation type="submission" date="2021-03" db="EMBL/GenBank/DDBJ databases">
        <title>Draft genome sequence of rust myrtle Austropuccinia psidii MF-1, a brazilian biotype.</title>
        <authorList>
            <person name="Quecine M.C."/>
            <person name="Pachon D.M.R."/>
            <person name="Bonatelli M.L."/>
            <person name="Correr F.H."/>
            <person name="Franceschini L.M."/>
            <person name="Leite T.F."/>
            <person name="Margarido G.R.A."/>
            <person name="Almeida C.A."/>
            <person name="Ferrarezi J.A."/>
            <person name="Labate C.A."/>
        </authorList>
    </citation>
    <scope>NUCLEOTIDE SEQUENCE</scope>
    <source>
        <strain evidence="2">MF-1</strain>
    </source>
</reference>
<protein>
    <submittedName>
        <fullName evidence="2">Uncharacterized protein</fullName>
    </submittedName>
</protein>
<gene>
    <name evidence="2" type="ORF">O181_020681</name>
</gene>
<keyword evidence="3" id="KW-1185">Reference proteome</keyword>
<feature type="compositionally biased region" description="Polar residues" evidence="1">
    <location>
        <begin position="125"/>
        <end position="140"/>
    </location>
</feature>
<dbReference type="EMBL" id="AVOT02006189">
    <property type="protein sequence ID" value="MBW0480966.1"/>
    <property type="molecule type" value="Genomic_DNA"/>
</dbReference>
<sequence>MDVAMWTNFGGPIYSISEVPIFRINTESVVKLIRQIANSPPDPDAEGIDELDGEEIEVARNSSGHQSSTSPSHPPAQRFQHHIIPSTPRAFQPILSTMPPSLPPASPSSSMTSPSLTLVLRPSPIHQSGNFPIVTSQQLQ</sequence>
<feature type="compositionally biased region" description="Low complexity" evidence="1">
    <location>
        <begin position="62"/>
        <end position="71"/>
    </location>
</feature>
<name>A0A9Q3CDY6_9BASI</name>
<organism evidence="2 3">
    <name type="scientific">Austropuccinia psidii MF-1</name>
    <dbReference type="NCBI Taxonomy" id="1389203"/>
    <lineage>
        <taxon>Eukaryota</taxon>
        <taxon>Fungi</taxon>
        <taxon>Dikarya</taxon>
        <taxon>Basidiomycota</taxon>
        <taxon>Pucciniomycotina</taxon>
        <taxon>Pucciniomycetes</taxon>
        <taxon>Pucciniales</taxon>
        <taxon>Sphaerophragmiaceae</taxon>
        <taxon>Austropuccinia</taxon>
    </lineage>
</organism>
<evidence type="ECO:0000313" key="3">
    <source>
        <dbReference type="Proteomes" id="UP000765509"/>
    </source>
</evidence>
<feature type="region of interest" description="Disordered" evidence="1">
    <location>
        <begin position="58"/>
        <end position="116"/>
    </location>
</feature>
<comment type="caution">
    <text evidence="2">The sequence shown here is derived from an EMBL/GenBank/DDBJ whole genome shotgun (WGS) entry which is preliminary data.</text>
</comment>
<dbReference type="Proteomes" id="UP000765509">
    <property type="component" value="Unassembled WGS sequence"/>
</dbReference>
<evidence type="ECO:0000313" key="2">
    <source>
        <dbReference type="EMBL" id="MBW0480966.1"/>
    </source>
</evidence>
<accession>A0A9Q3CDY6</accession>
<proteinExistence type="predicted"/>
<dbReference type="AlphaFoldDB" id="A0A9Q3CDY6"/>
<evidence type="ECO:0000256" key="1">
    <source>
        <dbReference type="SAM" id="MobiDB-lite"/>
    </source>
</evidence>
<feature type="region of interest" description="Disordered" evidence="1">
    <location>
        <begin position="121"/>
        <end position="140"/>
    </location>
</feature>